<dbReference type="EMBL" id="CP003929">
    <property type="protein sequence ID" value="AGB37836.1"/>
    <property type="molecule type" value="Genomic_DNA"/>
</dbReference>
<dbReference type="Pfam" id="PF15915">
    <property type="entry name" value="BAT"/>
    <property type="match status" value="1"/>
</dbReference>
<evidence type="ECO:0000256" key="2">
    <source>
        <dbReference type="ARBA" id="ARBA00023163"/>
    </source>
</evidence>
<gene>
    <name evidence="4" type="ORF">Natoc_2050</name>
</gene>
<protein>
    <submittedName>
        <fullName evidence="4">Putative DNA binding protein</fullName>
    </submittedName>
</protein>
<dbReference type="SMART" id="SM00065">
    <property type="entry name" value="GAF"/>
    <property type="match status" value="1"/>
</dbReference>
<dbReference type="InterPro" id="IPR036388">
    <property type="entry name" value="WH-like_DNA-bd_sf"/>
</dbReference>
<dbReference type="SUPFAM" id="SSF88659">
    <property type="entry name" value="Sigma3 and sigma4 domains of RNA polymerase sigma factors"/>
    <property type="match status" value="1"/>
</dbReference>
<dbReference type="InterPro" id="IPR007050">
    <property type="entry name" value="HTH_bacterioopsin"/>
</dbReference>
<dbReference type="HOGENOM" id="CLU_010057_3_0_2"/>
<dbReference type="STRING" id="694430.Natoc_2050"/>
<dbReference type="PANTHER" id="PTHR34236">
    <property type="entry name" value="DIMETHYL SULFOXIDE REDUCTASE TRANSCRIPTIONAL ACTIVATOR"/>
    <property type="match status" value="1"/>
</dbReference>
<feature type="domain" description="GAF" evidence="3">
    <location>
        <begin position="153"/>
        <end position="306"/>
    </location>
</feature>
<dbReference type="Pfam" id="PF13185">
    <property type="entry name" value="GAF_2"/>
    <property type="match status" value="1"/>
</dbReference>
<evidence type="ECO:0000259" key="3">
    <source>
        <dbReference type="SMART" id="SM00065"/>
    </source>
</evidence>
<accession>L0JYM0</accession>
<dbReference type="eggNOG" id="arCOG06796">
    <property type="taxonomic scope" value="Archaea"/>
</dbReference>
<keyword evidence="2" id="KW-0804">Transcription</keyword>
<reference evidence="4 5" key="1">
    <citation type="submission" date="2012-11" db="EMBL/GenBank/DDBJ databases">
        <title>FINISHED of Natronococcus occultus SP4, DSM 3396.</title>
        <authorList>
            <consortium name="DOE Joint Genome Institute"/>
            <person name="Eisen J."/>
            <person name="Huntemann M."/>
            <person name="Wei C.-L."/>
            <person name="Han J."/>
            <person name="Detter J.C."/>
            <person name="Han C."/>
            <person name="Tapia R."/>
            <person name="Chen A."/>
            <person name="Kyrpides N."/>
            <person name="Mavromatis K."/>
            <person name="Markowitz V."/>
            <person name="Szeto E."/>
            <person name="Ivanova N."/>
            <person name="Mikhailova N."/>
            <person name="Ovchinnikova G."/>
            <person name="Pagani I."/>
            <person name="Pati A."/>
            <person name="Goodwin L."/>
            <person name="Nordberg H.P."/>
            <person name="Cantor M.N."/>
            <person name="Hua S.X."/>
            <person name="Woyke T."/>
            <person name="Eisen J."/>
            <person name="Klenk H.-P."/>
            <person name="Klenk H.-P."/>
        </authorList>
    </citation>
    <scope>NUCLEOTIDE SEQUENCE [LARGE SCALE GENOMIC DNA]</scope>
    <source>
        <strain evidence="4 5">SP4</strain>
    </source>
</reference>
<dbReference type="OrthoDB" id="205707at2157"/>
<dbReference type="AlphaFoldDB" id="L0JYM0"/>
<dbReference type="Proteomes" id="UP000010878">
    <property type="component" value="Chromosome"/>
</dbReference>
<keyword evidence="1" id="KW-0805">Transcription regulation</keyword>
<dbReference type="InterPro" id="IPR031803">
    <property type="entry name" value="BAT_GAF/HTH-assoc"/>
</dbReference>
<evidence type="ECO:0000313" key="4">
    <source>
        <dbReference type="EMBL" id="AGB37836.1"/>
    </source>
</evidence>
<dbReference type="Gene3D" id="1.10.10.10">
    <property type="entry name" value="Winged helix-like DNA-binding domain superfamily/Winged helix DNA-binding domain"/>
    <property type="match status" value="1"/>
</dbReference>
<dbReference type="KEGG" id="nou:Natoc_2050"/>
<dbReference type="InterPro" id="IPR013324">
    <property type="entry name" value="RNA_pol_sigma_r3/r4-like"/>
</dbReference>
<dbReference type="GeneID" id="14405134"/>
<dbReference type="Gene3D" id="3.30.450.40">
    <property type="match status" value="1"/>
</dbReference>
<dbReference type="RefSeq" id="WP_015321280.1">
    <property type="nucleotide sequence ID" value="NC_019974.1"/>
</dbReference>
<dbReference type="InterPro" id="IPR003018">
    <property type="entry name" value="GAF"/>
</dbReference>
<keyword evidence="5" id="KW-1185">Reference proteome</keyword>
<dbReference type="eggNOG" id="arCOG02276">
    <property type="taxonomic scope" value="Archaea"/>
</dbReference>
<sequence length="536" mass="58487">MDEDGQSGEGTSLVAHDDPDAVQTILDGLPDGVYVLEEEGGGLINERVVELLGTDRADAEAVDRLRSLFGSAHERALERQEPVTADVYDPVTDAWLETHIEPAGTSVTGCLRDVGERKEHDRRVDQQRERMEGLRGVYSVMRAINGVIVTDATRDELERITCETLADEPGYEFAFVAAVDSGSGNIVRRAEAGVEGYVDRIPLSTDPDDPAGRGPAGRAIRSQQLQVSNDVLADPDFEPWREEARELGYRSAAAIPIVHEGGLYGVLGVAGTNRNAFTDQVAEGLGQLGDVLGHAIAAIERKRALMSDQLIELEYEIADGVGVFDGPSMDGHRVDFERVVQVDDDRFLEFGVTAAETFPKLETLADCIPHWKGVEPIDESAGEVTFELEIASPPMFSVVASHGGYVESAALEAGDYRVTVHLPESADVRAVTEAIREVYPEATNVARRQVTPSEDSIAQLQDHLYGVLTDRQRTVLETAYYAGFFEWPRHSSGEEIAETLGITPATFHEHLRSAQHKIVAAVFNEPNTTRAGSERE</sequence>
<dbReference type="SUPFAM" id="SSF55781">
    <property type="entry name" value="GAF domain-like"/>
    <property type="match status" value="1"/>
</dbReference>
<name>L0JYM0_9EURY</name>
<evidence type="ECO:0000313" key="5">
    <source>
        <dbReference type="Proteomes" id="UP000010878"/>
    </source>
</evidence>
<organism evidence="4 5">
    <name type="scientific">Natronococcus occultus SP4</name>
    <dbReference type="NCBI Taxonomy" id="694430"/>
    <lineage>
        <taxon>Archaea</taxon>
        <taxon>Methanobacteriati</taxon>
        <taxon>Methanobacteriota</taxon>
        <taxon>Stenosarchaea group</taxon>
        <taxon>Halobacteria</taxon>
        <taxon>Halobacteriales</taxon>
        <taxon>Natrialbaceae</taxon>
        <taxon>Natronococcus</taxon>
    </lineage>
</organism>
<dbReference type="InterPro" id="IPR029016">
    <property type="entry name" value="GAF-like_dom_sf"/>
</dbReference>
<evidence type="ECO:0000256" key="1">
    <source>
        <dbReference type="ARBA" id="ARBA00023015"/>
    </source>
</evidence>
<dbReference type="PANTHER" id="PTHR34236:SF1">
    <property type="entry name" value="DIMETHYL SULFOXIDE REDUCTASE TRANSCRIPTIONAL ACTIVATOR"/>
    <property type="match status" value="1"/>
</dbReference>
<dbReference type="Pfam" id="PF04967">
    <property type="entry name" value="HTH_10"/>
    <property type="match status" value="1"/>
</dbReference>
<proteinExistence type="predicted"/>